<keyword evidence="5 10" id="KW-0540">Nuclease</keyword>
<proteinExistence type="inferred from homology"/>
<evidence type="ECO:0000256" key="7">
    <source>
        <dbReference type="ARBA" id="ARBA00022759"/>
    </source>
</evidence>
<feature type="compositionally biased region" description="Acidic residues" evidence="11">
    <location>
        <begin position="171"/>
        <end position="183"/>
    </location>
</feature>
<comment type="catalytic activity">
    <reaction evidence="1 10">
        <text>Endonucleolytic cleavage to 5'-phosphomonoester.</text>
        <dbReference type="EC" id="3.1.26.4"/>
    </reaction>
</comment>
<feature type="region of interest" description="Disordered" evidence="11">
    <location>
        <begin position="1"/>
        <end position="45"/>
    </location>
</feature>
<evidence type="ECO:0000256" key="6">
    <source>
        <dbReference type="ARBA" id="ARBA00022723"/>
    </source>
</evidence>
<feature type="region of interest" description="Disordered" evidence="11">
    <location>
        <begin position="168"/>
        <end position="192"/>
    </location>
</feature>
<dbReference type="PIRSF" id="PIRSF036852">
    <property type="entry name" value="Ribonuclease_H1_euk"/>
    <property type="match status" value="1"/>
</dbReference>
<evidence type="ECO:0000256" key="11">
    <source>
        <dbReference type="SAM" id="MobiDB-lite"/>
    </source>
</evidence>
<evidence type="ECO:0000256" key="4">
    <source>
        <dbReference type="ARBA" id="ARBA00012180"/>
    </source>
</evidence>
<evidence type="ECO:0000256" key="8">
    <source>
        <dbReference type="ARBA" id="ARBA00022801"/>
    </source>
</evidence>
<dbReference type="InterPro" id="IPR036397">
    <property type="entry name" value="RNaseH_sf"/>
</dbReference>
<dbReference type="SUPFAM" id="SSF53098">
    <property type="entry name" value="Ribonuclease H-like"/>
    <property type="match status" value="1"/>
</dbReference>
<dbReference type="PROSITE" id="PS50879">
    <property type="entry name" value="RNASE_H_1"/>
    <property type="match status" value="1"/>
</dbReference>
<dbReference type="Gene3D" id="3.40.970.10">
    <property type="entry name" value="Ribonuclease H1, N-terminal domain"/>
    <property type="match status" value="2"/>
</dbReference>
<comment type="cofactor">
    <cofactor evidence="2 10">
        <name>Mg(2+)</name>
        <dbReference type="ChEBI" id="CHEBI:18420"/>
    </cofactor>
</comment>
<evidence type="ECO:0000256" key="10">
    <source>
        <dbReference type="PIRNR" id="PIRNR036852"/>
    </source>
</evidence>
<feature type="compositionally biased region" description="Low complexity" evidence="11">
    <location>
        <begin position="1"/>
        <end position="20"/>
    </location>
</feature>
<sequence length="351" mass="38265">MTNVRRAVPSAGRSAPASSSSKKRKQQGPRYYAVQEGRRPGVYETYPECEKQTTGRGALTLDNQTKLADFALLVKSFTSRQDAEAFAAGKKVQASPDEPQKFYAVAVGTPAGIYNDWSEASKAIVGVKGPKYKKFNTREEAVAYIRLNGSAETVRALGLGETVSEKKVLDVEEDSDDGEDDIEESRPTKKLKTTTKENADGFMQIYTDGSSRSNGRAGARAGIGVFFGDGDHRNISEPLPGEPQTNQRAELMAMFRALEVVADEQNVRIISDSKYSINCVTDWAAKWEKGGWKTSNGDTVKNQDIISAVRKRLAERSQAGAQTDFRWVKGHASDPGNVAADLLAVNGAKQR</sequence>
<dbReference type="Proteomes" id="UP000766486">
    <property type="component" value="Unassembled WGS sequence"/>
</dbReference>
<keyword evidence="8 10" id="KW-0378">Hydrolase</keyword>
<feature type="domain" description="RNase H type-1" evidence="12">
    <location>
        <begin position="199"/>
        <end position="349"/>
    </location>
</feature>
<evidence type="ECO:0000256" key="5">
    <source>
        <dbReference type="ARBA" id="ARBA00022722"/>
    </source>
</evidence>
<keyword evidence="9 10" id="KW-0460">Magnesium</keyword>
<evidence type="ECO:0000256" key="9">
    <source>
        <dbReference type="ARBA" id="ARBA00022842"/>
    </source>
</evidence>
<keyword evidence="14" id="KW-1185">Reference proteome</keyword>
<dbReference type="PANTHER" id="PTHR10642">
    <property type="entry name" value="RIBONUCLEASE H1"/>
    <property type="match status" value="1"/>
</dbReference>
<name>A0ABY6UUS9_BIOOC</name>
<reference evidence="13 14" key="1">
    <citation type="submission" date="2019-06" db="EMBL/GenBank/DDBJ databases">
        <authorList>
            <person name="Broberg M."/>
        </authorList>
    </citation>
    <scope>NUCLEOTIDE SEQUENCE [LARGE SCALE GENOMIC DNA]</scope>
</reference>
<dbReference type="PANTHER" id="PTHR10642:SF26">
    <property type="entry name" value="RIBONUCLEASE H1"/>
    <property type="match status" value="1"/>
</dbReference>
<dbReference type="SUPFAM" id="SSF55658">
    <property type="entry name" value="L9 N-domain-like"/>
    <property type="match status" value="2"/>
</dbReference>
<dbReference type="InterPro" id="IPR037056">
    <property type="entry name" value="RNase_H1_N_sf"/>
</dbReference>
<accession>A0ABY6UUS9</accession>
<evidence type="ECO:0000313" key="14">
    <source>
        <dbReference type="Proteomes" id="UP000766486"/>
    </source>
</evidence>
<comment type="caution">
    <text evidence="13">The sequence shown here is derived from an EMBL/GenBank/DDBJ whole genome shotgun (WGS) entry which is preliminary data.</text>
</comment>
<comment type="similarity">
    <text evidence="3 10">Belongs to the RNase H family.</text>
</comment>
<dbReference type="InterPro" id="IPR017067">
    <property type="entry name" value="RNase_H1_euk"/>
</dbReference>
<dbReference type="Pfam" id="PF01693">
    <property type="entry name" value="Cauli_VI"/>
    <property type="match status" value="2"/>
</dbReference>
<comment type="function">
    <text evidence="10">Endonuclease that specifically degrades the RNA of RNA-DNA hybrids.</text>
</comment>
<dbReference type="EC" id="3.1.26.4" evidence="4 10"/>
<evidence type="ECO:0000256" key="3">
    <source>
        <dbReference type="ARBA" id="ARBA00005300"/>
    </source>
</evidence>
<dbReference type="InterPro" id="IPR012337">
    <property type="entry name" value="RNaseH-like_sf"/>
</dbReference>
<keyword evidence="6 10" id="KW-0479">Metal-binding</keyword>
<protein>
    <recommendedName>
        <fullName evidence="4 10">Ribonuclease H</fullName>
        <shortName evidence="10">RNase H</shortName>
        <ecNumber evidence="4 10">3.1.26.4</ecNumber>
    </recommendedName>
</protein>
<keyword evidence="7 10" id="KW-0255">Endonuclease</keyword>
<evidence type="ECO:0000256" key="1">
    <source>
        <dbReference type="ARBA" id="ARBA00000077"/>
    </source>
</evidence>
<dbReference type="Pfam" id="PF00075">
    <property type="entry name" value="RNase_H"/>
    <property type="match status" value="1"/>
</dbReference>
<dbReference type="Gene3D" id="3.30.420.10">
    <property type="entry name" value="Ribonuclease H-like superfamily/Ribonuclease H"/>
    <property type="match status" value="1"/>
</dbReference>
<dbReference type="InterPro" id="IPR009027">
    <property type="entry name" value="Ribosomal_bL9/RNase_H1_N"/>
</dbReference>
<gene>
    <name evidence="13" type="ORF">CLO192961_LOCUS403284</name>
</gene>
<evidence type="ECO:0000313" key="13">
    <source>
        <dbReference type="EMBL" id="VUC35138.1"/>
    </source>
</evidence>
<dbReference type="InterPro" id="IPR050092">
    <property type="entry name" value="RNase_H"/>
</dbReference>
<dbReference type="EMBL" id="CABFNS010000904">
    <property type="protein sequence ID" value="VUC35138.1"/>
    <property type="molecule type" value="Genomic_DNA"/>
</dbReference>
<evidence type="ECO:0000259" key="12">
    <source>
        <dbReference type="PROSITE" id="PS50879"/>
    </source>
</evidence>
<evidence type="ECO:0000256" key="2">
    <source>
        <dbReference type="ARBA" id="ARBA00001946"/>
    </source>
</evidence>
<dbReference type="InterPro" id="IPR011320">
    <property type="entry name" value="RNase_H1_N"/>
</dbReference>
<organism evidence="13 14">
    <name type="scientific">Bionectria ochroleuca</name>
    <name type="common">Gliocladium roseum</name>
    <dbReference type="NCBI Taxonomy" id="29856"/>
    <lineage>
        <taxon>Eukaryota</taxon>
        <taxon>Fungi</taxon>
        <taxon>Dikarya</taxon>
        <taxon>Ascomycota</taxon>
        <taxon>Pezizomycotina</taxon>
        <taxon>Sordariomycetes</taxon>
        <taxon>Hypocreomycetidae</taxon>
        <taxon>Hypocreales</taxon>
        <taxon>Bionectriaceae</taxon>
        <taxon>Clonostachys</taxon>
    </lineage>
</organism>
<dbReference type="InterPro" id="IPR002156">
    <property type="entry name" value="RNaseH_domain"/>
</dbReference>
<dbReference type="CDD" id="cd09280">
    <property type="entry name" value="RNase_HI_eukaryote_like"/>
    <property type="match status" value="1"/>
</dbReference>